<comment type="caution">
    <text evidence="3">The sequence shown here is derived from an EMBL/GenBank/DDBJ whole genome shotgun (WGS) entry which is preliminary data.</text>
</comment>
<sequence length="456" mass="50532">MADAPADDAPSTYYGDLVRFKKSTEPERVIALWGGVTDQFVVAADLATVDSAAAPQRNELLQKNRDVVHATLTACTELNKVLSVDQLHYCIMKKYDVTDAVGPKLREKKFERKKSDDSDDKKAAQGLIILITSFRDLRKREQRGKMKQKKNAKQTKGKMKEKENVKQKGKMKEKENVRTARAEYNLGYMAPRMHRSVGSAYVVHKVYGKFSQLRFFLELPQRVDKWTKPASTGRNAGVPPSHLYVLIRLHNPEAYMALREPPPFPGVTSPIGRQCTKRFILQKGQALRCSFVDVSEPALNLAIVLAESLLVKSRPAAAPAAPKAAPAAADPKTPEPTVKAPTPLNTPPDRDDRPAALKRMLNLEPSPAKPADDTSSKDVTTMETQVETQDEIMDKELLHHLDSAETLVLGQTQSLATLPSADLDGEAMDDDELELEAARAAAAKYQELLQKKKTKS</sequence>
<evidence type="ECO:0000256" key="2">
    <source>
        <dbReference type="SAM" id="MobiDB-lite"/>
    </source>
</evidence>
<proteinExistence type="predicted"/>
<gene>
    <name evidence="3" type="ORF">AK812_SmicGene38478</name>
</gene>
<evidence type="ECO:0000313" key="4">
    <source>
        <dbReference type="Proteomes" id="UP000186817"/>
    </source>
</evidence>
<evidence type="ECO:0000256" key="1">
    <source>
        <dbReference type="SAM" id="Coils"/>
    </source>
</evidence>
<feature type="compositionally biased region" description="Low complexity" evidence="2">
    <location>
        <begin position="321"/>
        <end position="337"/>
    </location>
</feature>
<feature type="coiled-coil region" evidence="1">
    <location>
        <begin position="428"/>
        <end position="455"/>
    </location>
</feature>
<feature type="compositionally biased region" description="Basic and acidic residues" evidence="2">
    <location>
        <begin position="158"/>
        <end position="175"/>
    </location>
</feature>
<dbReference type="OrthoDB" id="10319907at2759"/>
<feature type="compositionally biased region" description="Basic residues" evidence="2">
    <location>
        <begin position="140"/>
        <end position="157"/>
    </location>
</feature>
<accession>A0A1Q9CDM5</accession>
<reference evidence="3 4" key="1">
    <citation type="submission" date="2016-02" db="EMBL/GenBank/DDBJ databases">
        <title>Genome analysis of coral dinoflagellate symbionts highlights evolutionary adaptations to a symbiotic lifestyle.</title>
        <authorList>
            <person name="Aranda M."/>
            <person name="Li Y."/>
            <person name="Liew Y.J."/>
            <person name="Baumgarten S."/>
            <person name="Simakov O."/>
            <person name="Wilson M."/>
            <person name="Piel J."/>
            <person name="Ashoor H."/>
            <person name="Bougouffa S."/>
            <person name="Bajic V.B."/>
            <person name="Ryu T."/>
            <person name="Ravasi T."/>
            <person name="Bayer T."/>
            <person name="Micklem G."/>
            <person name="Kim H."/>
            <person name="Bhak J."/>
            <person name="Lajeunesse T.C."/>
            <person name="Voolstra C.R."/>
        </authorList>
    </citation>
    <scope>NUCLEOTIDE SEQUENCE [LARGE SCALE GENOMIC DNA]</scope>
    <source>
        <strain evidence="3 4">CCMP2467</strain>
    </source>
</reference>
<keyword evidence="1" id="KW-0175">Coiled coil</keyword>
<protein>
    <submittedName>
        <fullName evidence="3">Uncharacterized protein</fullName>
    </submittedName>
</protein>
<organism evidence="3 4">
    <name type="scientific">Symbiodinium microadriaticum</name>
    <name type="common">Dinoflagellate</name>
    <name type="synonym">Zooxanthella microadriatica</name>
    <dbReference type="NCBI Taxonomy" id="2951"/>
    <lineage>
        <taxon>Eukaryota</taxon>
        <taxon>Sar</taxon>
        <taxon>Alveolata</taxon>
        <taxon>Dinophyceae</taxon>
        <taxon>Suessiales</taxon>
        <taxon>Symbiodiniaceae</taxon>
        <taxon>Symbiodinium</taxon>
    </lineage>
</organism>
<keyword evidence="4" id="KW-1185">Reference proteome</keyword>
<dbReference type="Proteomes" id="UP000186817">
    <property type="component" value="Unassembled WGS sequence"/>
</dbReference>
<dbReference type="EMBL" id="LSRX01001320">
    <property type="protein sequence ID" value="OLP81030.1"/>
    <property type="molecule type" value="Genomic_DNA"/>
</dbReference>
<name>A0A1Q9CDM5_SYMMI</name>
<evidence type="ECO:0000313" key="3">
    <source>
        <dbReference type="EMBL" id="OLP81030.1"/>
    </source>
</evidence>
<feature type="region of interest" description="Disordered" evidence="2">
    <location>
        <begin position="321"/>
        <end position="382"/>
    </location>
</feature>
<feature type="region of interest" description="Disordered" evidence="2">
    <location>
        <begin position="140"/>
        <end position="175"/>
    </location>
</feature>
<dbReference type="AlphaFoldDB" id="A0A1Q9CDM5"/>